<protein>
    <recommendedName>
        <fullName evidence="4">ABC transporter permease</fullName>
    </recommendedName>
</protein>
<dbReference type="EMBL" id="BNAT01000017">
    <property type="protein sequence ID" value="GHE31548.1"/>
    <property type="molecule type" value="Genomic_DNA"/>
</dbReference>
<gene>
    <name evidence="2" type="ORF">GCM10017771_47960</name>
</gene>
<dbReference type="RefSeq" id="WP_189784499.1">
    <property type="nucleotide sequence ID" value="NZ_BNAT01000017.1"/>
</dbReference>
<feature type="transmembrane region" description="Helical" evidence="1">
    <location>
        <begin position="91"/>
        <end position="113"/>
    </location>
</feature>
<keyword evidence="1" id="KW-0812">Transmembrane</keyword>
<accession>A0A918Z081</accession>
<reference evidence="2" key="2">
    <citation type="submission" date="2020-09" db="EMBL/GenBank/DDBJ databases">
        <authorList>
            <person name="Sun Q."/>
            <person name="Zhou Y."/>
        </authorList>
    </citation>
    <scope>NUCLEOTIDE SEQUENCE</scope>
    <source>
        <strain evidence="2">CGMCC 4.7403</strain>
    </source>
</reference>
<evidence type="ECO:0000313" key="3">
    <source>
        <dbReference type="Proteomes" id="UP000603227"/>
    </source>
</evidence>
<dbReference type="Proteomes" id="UP000603227">
    <property type="component" value="Unassembled WGS sequence"/>
</dbReference>
<feature type="transmembrane region" description="Helical" evidence="1">
    <location>
        <begin position="304"/>
        <end position="325"/>
    </location>
</feature>
<feature type="transmembrane region" description="Helical" evidence="1">
    <location>
        <begin position="181"/>
        <end position="207"/>
    </location>
</feature>
<keyword evidence="1" id="KW-0472">Membrane</keyword>
<keyword evidence="1" id="KW-1133">Transmembrane helix</keyword>
<dbReference type="AlphaFoldDB" id="A0A918Z081"/>
<feature type="transmembrane region" description="Helical" evidence="1">
    <location>
        <begin position="214"/>
        <end position="235"/>
    </location>
</feature>
<feature type="transmembrane region" description="Helical" evidence="1">
    <location>
        <begin position="134"/>
        <end position="155"/>
    </location>
</feature>
<sequence length="342" mass="36084">MTATTTTPARGGSRLRPRGLTWAMLRLHASAGSFWALLVALAAGALLWAYGPGGDAAWAEYDRPGCHDGEPNLGCDYSGPAYDRYDTAVQLSSAVIGLAPILAALWAGAALIGRELENGTAQLAWTQSVSPARWLTAKLAVPAALLTAGTLLLTLPHRLMWSEYIEKRGQWGTWEWHESQIFIANGPLATAHVLLGLAAGVLIGLLTRRSLTSLGYGFFAMVGLLYGFAALRPYLWPVVTATTSPKEGYPDTVGMIVTDGALGPGGDRVPDPCLSGGKCALGADGITGYYRDYHPSSHFWPLQLVETGIALALAALLVLAAFALLRRRTAGVSSPRTGGTTP</sequence>
<keyword evidence="3" id="KW-1185">Reference proteome</keyword>
<organism evidence="2 3">
    <name type="scientific">Streptomyces capitiformicae</name>
    <dbReference type="NCBI Taxonomy" id="2014920"/>
    <lineage>
        <taxon>Bacteria</taxon>
        <taxon>Bacillati</taxon>
        <taxon>Actinomycetota</taxon>
        <taxon>Actinomycetes</taxon>
        <taxon>Kitasatosporales</taxon>
        <taxon>Streptomycetaceae</taxon>
        <taxon>Streptomyces</taxon>
    </lineage>
</organism>
<feature type="transmembrane region" description="Helical" evidence="1">
    <location>
        <begin position="34"/>
        <end position="51"/>
    </location>
</feature>
<reference evidence="2" key="1">
    <citation type="journal article" date="2014" name="Int. J. Syst. Evol. Microbiol.">
        <title>Complete genome sequence of Corynebacterium casei LMG S-19264T (=DSM 44701T), isolated from a smear-ripened cheese.</title>
        <authorList>
            <consortium name="US DOE Joint Genome Institute (JGI-PGF)"/>
            <person name="Walter F."/>
            <person name="Albersmeier A."/>
            <person name="Kalinowski J."/>
            <person name="Ruckert C."/>
        </authorList>
    </citation>
    <scope>NUCLEOTIDE SEQUENCE</scope>
    <source>
        <strain evidence="2">CGMCC 4.7403</strain>
    </source>
</reference>
<proteinExistence type="predicted"/>
<evidence type="ECO:0000313" key="2">
    <source>
        <dbReference type="EMBL" id="GHE31548.1"/>
    </source>
</evidence>
<evidence type="ECO:0008006" key="4">
    <source>
        <dbReference type="Google" id="ProtNLM"/>
    </source>
</evidence>
<comment type="caution">
    <text evidence="2">The sequence shown here is derived from an EMBL/GenBank/DDBJ whole genome shotgun (WGS) entry which is preliminary data.</text>
</comment>
<evidence type="ECO:0000256" key="1">
    <source>
        <dbReference type="SAM" id="Phobius"/>
    </source>
</evidence>
<name>A0A918Z081_9ACTN</name>